<sequence length="122" mass="13484">MAFVQNALENECCTSPEFISPGITGIVQPMDISVMRELKDLCRNYYVTYHAANDFAQGVPTRCAFVTWFVVDAMKAVREKVVVRGFAKAGIVPYGPRDADGNFVADAPEESDNEAVKEDNDK</sequence>
<evidence type="ECO:0000256" key="1">
    <source>
        <dbReference type="SAM" id="MobiDB-lite"/>
    </source>
</evidence>
<gene>
    <name evidence="2" type="ORF">GN958_ATG00746</name>
</gene>
<comment type="caution">
    <text evidence="2">The sequence shown here is derived from an EMBL/GenBank/DDBJ whole genome shotgun (WGS) entry which is preliminary data.</text>
</comment>
<evidence type="ECO:0000313" key="2">
    <source>
        <dbReference type="EMBL" id="KAF4150120.1"/>
    </source>
</evidence>
<name>A0A8S9VAW0_PHYIN</name>
<organism evidence="2 3">
    <name type="scientific">Phytophthora infestans</name>
    <name type="common">Potato late blight agent</name>
    <name type="synonym">Botrytis infestans</name>
    <dbReference type="NCBI Taxonomy" id="4787"/>
    <lineage>
        <taxon>Eukaryota</taxon>
        <taxon>Sar</taxon>
        <taxon>Stramenopiles</taxon>
        <taxon>Oomycota</taxon>
        <taxon>Peronosporomycetes</taxon>
        <taxon>Peronosporales</taxon>
        <taxon>Peronosporaceae</taxon>
        <taxon>Phytophthora</taxon>
    </lineage>
</organism>
<dbReference type="AlphaFoldDB" id="A0A8S9VAW0"/>
<proteinExistence type="predicted"/>
<accession>A0A8S9VAW0</accession>
<reference evidence="2" key="1">
    <citation type="submission" date="2020-03" db="EMBL/GenBank/DDBJ databases">
        <title>Hybrid Assembly of Korean Phytophthora infestans isolates.</title>
        <authorList>
            <person name="Prokchorchik M."/>
            <person name="Lee Y."/>
            <person name="Seo J."/>
            <person name="Cho J.-H."/>
            <person name="Park Y.-E."/>
            <person name="Jang D.-C."/>
            <person name="Im J.-S."/>
            <person name="Choi J.-G."/>
            <person name="Park H.-J."/>
            <person name="Lee G.-B."/>
            <person name="Lee Y.-G."/>
            <person name="Hong S.-Y."/>
            <person name="Cho K."/>
            <person name="Sohn K.H."/>
        </authorList>
    </citation>
    <scope>NUCLEOTIDE SEQUENCE</scope>
    <source>
        <strain evidence="2">KR_2_A2</strain>
    </source>
</reference>
<evidence type="ECO:0000313" key="3">
    <source>
        <dbReference type="Proteomes" id="UP000704712"/>
    </source>
</evidence>
<dbReference type="EMBL" id="JAACNO010000100">
    <property type="protein sequence ID" value="KAF4150120.1"/>
    <property type="molecule type" value="Genomic_DNA"/>
</dbReference>
<dbReference type="Proteomes" id="UP000704712">
    <property type="component" value="Unassembled WGS sequence"/>
</dbReference>
<protein>
    <submittedName>
        <fullName evidence="2">Uncharacterized protein</fullName>
    </submittedName>
</protein>
<feature type="region of interest" description="Disordered" evidence="1">
    <location>
        <begin position="97"/>
        <end position="122"/>
    </location>
</feature>